<evidence type="ECO:0000256" key="4">
    <source>
        <dbReference type="ARBA" id="ARBA00022840"/>
    </source>
</evidence>
<accession>A0A8H2Y473</accession>
<dbReference type="EMBL" id="CAJMWQ010001201">
    <property type="protein sequence ID" value="CAE6440293.1"/>
    <property type="molecule type" value="Genomic_DNA"/>
</dbReference>
<dbReference type="Gene3D" id="1.10.8.60">
    <property type="match status" value="2"/>
</dbReference>
<evidence type="ECO:0000256" key="3">
    <source>
        <dbReference type="ARBA" id="ARBA00022741"/>
    </source>
</evidence>
<feature type="region of interest" description="Disordered" evidence="5">
    <location>
        <begin position="512"/>
        <end position="554"/>
    </location>
</feature>
<dbReference type="Pfam" id="PF00004">
    <property type="entry name" value="AAA"/>
    <property type="match status" value="2"/>
</dbReference>
<dbReference type="FunFam" id="3.40.50.300:FF:000018">
    <property type="entry name" value="Cell division control 48"/>
    <property type="match status" value="1"/>
</dbReference>
<feature type="compositionally biased region" description="Low complexity" evidence="5">
    <location>
        <begin position="222"/>
        <end position="233"/>
    </location>
</feature>
<comment type="similarity">
    <text evidence="1">Belongs to the AAA ATPase family.</text>
</comment>
<dbReference type="PANTHER" id="PTHR23077">
    <property type="entry name" value="AAA-FAMILY ATPASE"/>
    <property type="match status" value="1"/>
</dbReference>
<dbReference type="Proteomes" id="UP000663826">
    <property type="component" value="Unassembled WGS sequence"/>
</dbReference>
<evidence type="ECO:0000313" key="7">
    <source>
        <dbReference type="EMBL" id="CAE6440293.1"/>
    </source>
</evidence>
<dbReference type="CDD" id="cd01763">
    <property type="entry name" value="Ubl_SUMO_like"/>
    <property type="match status" value="2"/>
</dbReference>
<evidence type="ECO:0000256" key="1">
    <source>
        <dbReference type="ARBA" id="ARBA00006914"/>
    </source>
</evidence>
<dbReference type="Gene3D" id="3.10.20.90">
    <property type="entry name" value="Phosphatidylinositol 3-kinase Catalytic Subunit, Chain A, domain 1"/>
    <property type="match status" value="2"/>
</dbReference>
<gene>
    <name evidence="7" type="ORF">RDB_LOCUS69154</name>
</gene>
<dbReference type="InterPro" id="IPR041569">
    <property type="entry name" value="AAA_lid_3"/>
</dbReference>
<name>A0A8H2Y473_9AGAM</name>
<keyword evidence="2" id="KW-0677">Repeat</keyword>
<dbReference type="Gene3D" id="3.40.50.300">
    <property type="entry name" value="P-loop containing nucleotide triphosphate hydrolases"/>
    <property type="match status" value="2"/>
</dbReference>
<evidence type="ECO:0000256" key="2">
    <source>
        <dbReference type="ARBA" id="ARBA00022737"/>
    </source>
</evidence>
<comment type="caution">
    <text evidence="7">The sequence shown here is derived from an EMBL/GenBank/DDBJ whole genome shotgun (WGS) entry which is preliminary data.</text>
</comment>
<dbReference type="CDD" id="cd19518">
    <property type="entry name" value="RecA-like_NVL_r1-like"/>
    <property type="match status" value="1"/>
</dbReference>
<dbReference type="Pfam" id="PF17862">
    <property type="entry name" value="AAA_lid_3"/>
    <property type="match status" value="2"/>
</dbReference>
<dbReference type="InterPro" id="IPR003959">
    <property type="entry name" value="ATPase_AAA_core"/>
</dbReference>
<dbReference type="GO" id="GO:0005524">
    <property type="term" value="F:ATP binding"/>
    <property type="evidence" value="ECO:0007669"/>
    <property type="project" value="UniProtKB-KW"/>
</dbReference>
<dbReference type="CDD" id="cd19530">
    <property type="entry name" value="RecA-like_NVL_r2-like"/>
    <property type="match status" value="1"/>
</dbReference>
<dbReference type="InterPro" id="IPR003593">
    <property type="entry name" value="AAA+_ATPase"/>
</dbReference>
<dbReference type="InterPro" id="IPR022617">
    <property type="entry name" value="Rad60/SUMO-like_dom"/>
</dbReference>
<protein>
    <recommendedName>
        <fullName evidence="6">Ubiquitin-like domain-containing protein</fullName>
    </recommendedName>
</protein>
<proteinExistence type="inferred from homology"/>
<feature type="domain" description="Ubiquitin-like" evidence="6">
    <location>
        <begin position="127"/>
        <end position="202"/>
    </location>
</feature>
<dbReference type="PROSITE" id="PS50053">
    <property type="entry name" value="UBIQUITIN_2"/>
    <property type="match status" value="1"/>
</dbReference>
<feature type="region of interest" description="Disordered" evidence="5">
    <location>
        <begin position="106"/>
        <end position="125"/>
    </location>
</feature>
<dbReference type="PANTHER" id="PTHR23077:SF171">
    <property type="entry name" value="NUCLEAR VALOSIN-CONTAINING PROTEIN-LIKE"/>
    <property type="match status" value="1"/>
</dbReference>
<sequence>MADVTSTQDAKMMITITHSKGAAPDVKVAVKKVSQLRKVFAAAADRFRTTPDALIFKYNGTVLEGEHTPKMHEIPEGGIITAYPAGEEEPSTQNVQDTQVTMDGFGDNAMEQDDTGPPSSSAKNDKITLVIRSQEGPSFNIKVARGKSLKLAFEKAHEQFRKAPKTFRFFYNGTRLQEDDTPKMHEMENNDEIDANIQQNSWGVQRKSRIELNGDVPSPSLTTAAPTPTAITPEEPPAQKRKSRTTHGTSKRAKASHEPPTTRLSDLGGVTEAVEKLLELVALPVCHPEVYLHTGVQPPRGVLLHGPPGCGKTMLANAIAGELGVPFISVSAPSIVSGMSGESEKTLRDTFDEAKKNAPCLLFIDEIDAITPKRESAQREMERRIVAQFLTCMDDLAWEHTEHKPVIVIGATNRPDSLDPALRRAGRFDHEISMGVPDESGRQQILKTLLDKLRLAGPAEEYTTALARATPGYVGADLASLTSAAGVIAVKRIFKGLLSGAFIAGDEPITAPEESSDITQVIAPNDPPEKPNPLVDDIEMAPSDETQGAPPALDEETVITSTSSALTTLLRSTPLTPEQLSKLTISLPDFLAALETTQPSATREGFTTRPDVSWADIGALKGIREELEMAVVWPIRRPELFSDLGVGAGGRGVLLWGPPGCGKTLLAKAVAGESGANFISVKGPELLNKYVGESERAVRQVFTRARASAPCVVFFDELDALVPRRDDSLSESSARVVNTLLTELDGLTARGAVYVVGATNRPDILDPAMCRPGRLDKLLYVDLPSPSERGEIMRTLIRTVRLGSTSSVSLDSERDSIVSIIAQFAIDRCDGYSGADLAALVREAAVGALRDVLLSGQIAKDGTEGSQGESRISVTPFNFEQALSKLGPSVSAVQRKRYETLRVKFAGGRGGGEIRIREAGRAAEVGAGGDSSGNLGSDKGEGAAME</sequence>
<dbReference type="InterPro" id="IPR050168">
    <property type="entry name" value="AAA_ATPase_domain"/>
</dbReference>
<dbReference type="Pfam" id="PF11976">
    <property type="entry name" value="Rad60-SLD"/>
    <property type="match status" value="1"/>
</dbReference>
<dbReference type="SMART" id="SM00382">
    <property type="entry name" value="AAA"/>
    <property type="match status" value="2"/>
</dbReference>
<dbReference type="SUPFAM" id="SSF52540">
    <property type="entry name" value="P-loop containing nucleoside triphosphate hydrolases"/>
    <property type="match status" value="2"/>
</dbReference>
<dbReference type="AlphaFoldDB" id="A0A8H2Y473"/>
<evidence type="ECO:0000256" key="5">
    <source>
        <dbReference type="SAM" id="MobiDB-lite"/>
    </source>
</evidence>
<dbReference type="GO" id="GO:0003723">
    <property type="term" value="F:RNA binding"/>
    <property type="evidence" value="ECO:0007669"/>
    <property type="project" value="TreeGrafter"/>
</dbReference>
<feature type="region of interest" description="Disordered" evidence="5">
    <location>
        <begin position="922"/>
        <end position="946"/>
    </location>
</feature>
<feature type="compositionally biased region" description="Basic residues" evidence="5">
    <location>
        <begin position="239"/>
        <end position="254"/>
    </location>
</feature>
<feature type="region of interest" description="Disordered" evidence="5">
    <location>
        <begin position="211"/>
        <end position="266"/>
    </location>
</feature>
<dbReference type="FunFam" id="3.40.50.300:FF:000365">
    <property type="entry name" value="Ribosome biogenesis ATPase RIX7"/>
    <property type="match status" value="1"/>
</dbReference>
<dbReference type="SUPFAM" id="SSF54236">
    <property type="entry name" value="Ubiquitin-like"/>
    <property type="match status" value="2"/>
</dbReference>
<dbReference type="InterPro" id="IPR027417">
    <property type="entry name" value="P-loop_NTPase"/>
</dbReference>
<dbReference type="GO" id="GO:0016887">
    <property type="term" value="F:ATP hydrolysis activity"/>
    <property type="evidence" value="ECO:0007669"/>
    <property type="project" value="InterPro"/>
</dbReference>
<dbReference type="InterPro" id="IPR000626">
    <property type="entry name" value="Ubiquitin-like_dom"/>
</dbReference>
<keyword evidence="3" id="KW-0547">Nucleotide-binding</keyword>
<reference evidence="7" key="1">
    <citation type="submission" date="2021-01" db="EMBL/GenBank/DDBJ databases">
        <authorList>
            <person name="Kaushik A."/>
        </authorList>
    </citation>
    <scope>NUCLEOTIDE SEQUENCE</scope>
    <source>
        <strain evidence="7">AG1-1B</strain>
    </source>
</reference>
<dbReference type="InterPro" id="IPR003960">
    <property type="entry name" value="ATPase_AAA_CS"/>
</dbReference>
<dbReference type="GO" id="GO:0042254">
    <property type="term" value="P:ribosome biogenesis"/>
    <property type="evidence" value="ECO:0007669"/>
    <property type="project" value="TreeGrafter"/>
</dbReference>
<organism evidence="7 8">
    <name type="scientific">Rhizoctonia solani</name>
    <dbReference type="NCBI Taxonomy" id="456999"/>
    <lineage>
        <taxon>Eukaryota</taxon>
        <taxon>Fungi</taxon>
        <taxon>Dikarya</taxon>
        <taxon>Basidiomycota</taxon>
        <taxon>Agaricomycotina</taxon>
        <taxon>Agaricomycetes</taxon>
        <taxon>Cantharellales</taxon>
        <taxon>Ceratobasidiaceae</taxon>
        <taxon>Rhizoctonia</taxon>
    </lineage>
</organism>
<dbReference type="GO" id="GO:0005634">
    <property type="term" value="C:nucleus"/>
    <property type="evidence" value="ECO:0007669"/>
    <property type="project" value="TreeGrafter"/>
</dbReference>
<evidence type="ECO:0000313" key="8">
    <source>
        <dbReference type="Proteomes" id="UP000663826"/>
    </source>
</evidence>
<dbReference type="PROSITE" id="PS00674">
    <property type="entry name" value="AAA"/>
    <property type="match status" value="1"/>
</dbReference>
<dbReference type="InterPro" id="IPR029071">
    <property type="entry name" value="Ubiquitin-like_domsf"/>
</dbReference>
<evidence type="ECO:0000259" key="6">
    <source>
        <dbReference type="PROSITE" id="PS50053"/>
    </source>
</evidence>
<dbReference type="GO" id="GO:1990275">
    <property type="term" value="F:preribosome binding"/>
    <property type="evidence" value="ECO:0007669"/>
    <property type="project" value="TreeGrafter"/>
</dbReference>
<keyword evidence="4" id="KW-0067">ATP-binding</keyword>